<keyword evidence="14" id="KW-1185">Reference proteome</keyword>
<dbReference type="Pfam" id="PF00999">
    <property type="entry name" value="Na_H_Exchanger"/>
    <property type="match status" value="1"/>
</dbReference>
<keyword evidence="4 11" id="KW-0812">Transmembrane</keyword>
<dbReference type="EMBL" id="JAROCF010000001">
    <property type="protein sequence ID" value="MDN4614391.1"/>
    <property type="molecule type" value="Genomic_DNA"/>
</dbReference>
<name>A0ABT8KAA3_9MICO</name>
<dbReference type="PANTHER" id="PTHR10110:SF86">
    <property type="entry name" value="SODIUM_HYDROGEN EXCHANGER 7"/>
    <property type="match status" value="1"/>
</dbReference>
<dbReference type="InterPro" id="IPR018422">
    <property type="entry name" value="Cation/H_exchanger_CPA1"/>
</dbReference>
<sequence length="710" mass="72801">MEELLVIGVLAVLTIAAATTLGPKFGVASPLILVVVGILVSLLPFVPAVTIEPEWVLAGVLPPLLYSASVSMPSMNFRREFGAIGGLSVLLVIVSSVLLGLFFAWAIPGLGLGWGVALGAIVSPTDAVATGIVKRAGVSPRVVAILEGESLLNDATALVLLRAAVAAAAVATFTLGAVTLSFVYSVVIAVALGWAVGRLNLIVRARVTDATVNTVLSFTVPFLASIPAEALGASGLVAAVVAGLVTGSRAPRVLSPEHRLSDAQNWRTVELVLEGLIFLTMGLELFGILQQVEKDHSGLLPAVGVAAGALLLTIVVRAAFVAPLLALLARRRRRGERMRPRLQQLQEHLADPEATRRRLEQRVRGALPVGGAGDAAGVAAGDAVGAGSGDTEHASAREASGGPVGEVSGDAVVDVSGASARDVSGGPAGDVSGDPAIDVSGASAREVSGGQVGEVPGDPAVDAAEAWAAEAWAEGAGADGAQAARISIVPDPRRGPGVSGVAAAQDSRGRGRRGQGRQRRGRRVPTVENLARFGTRLRRVLADIDYFAGAPLGWREGSIVVWAGMRGAVTVAAAQTLPHDAPGRSALVLVAFLVAAGSLLLQGGTLGLVLRLVKPAGTDPEAERDERQRLMELLRTAAQAVPLPDVGERTPEAFGRFKAARLEQLRAQRSALLDARDDGTFSADVLAAALSNLDADEISIDLKGDPAPPA</sequence>
<evidence type="ECO:0000256" key="8">
    <source>
        <dbReference type="ARBA" id="ARBA00023136"/>
    </source>
</evidence>
<keyword evidence="3" id="KW-1003">Cell membrane</keyword>
<feature type="transmembrane region" description="Helical" evidence="11">
    <location>
        <begin position="271"/>
        <end position="290"/>
    </location>
</feature>
<feature type="transmembrane region" description="Helical" evidence="11">
    <location>
        <begin position="163"/>
        <end position="195"/>
    </location>
</feature>
<evidence type="ECO:0000256" key="7">
    <source>
        <dbReference type="ARBA" id="ARBA00023065"/>
    </source>
</evidence>
<dbReference type="Proteomes" id="UP001174208">
    <property type="component" value="Unassembled WGS sequence"/>
</dbReference>
<evidence type="ECO:0000256" key="10">
    <source>
        <dbReference type="SAM" id="MobiDB-lite"/>
    </source>
</evidence>
<evidence type="ECO:0000259" key="12">
    <source>
        <dbReference type="Pfam" id="PF00999"/>
    </source>
</evidence>
<protein>
    <submittedName>
        <fullName evidence="13">Sodium:proton antiporter</fullName>
    </submittedName>
</protein>
<evidence type="ECO:0000256" key="11">
    <source>
        <dbReference type="SAM" id="Phobius"/>
    </source>
</evidence>
<reference evidence="13" key="1">
    <citation type="submission" date="2023-06" db="EMBL/GenBank/DDBJ databases">
        <title>MT1 and MT2 Draft Genomes of Novel Species.</title>
        <authorList>
            <person name="Venkateswaran K."/>
        </authorList>
    </citation>
    <scope>NUCLEOTIDE SEQUENCE</scope>
    <source>
        <strain evidence="13">F6_8S_P_1B</strain>
    </source>
</reference>
<evidence type="ECO:0000256" key="5">
    <source>
        <dbReference type="ARBA" id="ARBA00022989"/>
    </source>
</evidence>
<evidence type="ECO:0000313" key="13">
    <source>
        <dbReference type="EMBL" id="MDN4614391.1"/>
    </source>
</evidence>
<keyword evidence="6" id="KW-0915">Sodium</keyword>
<evidence type="ECO:0000256" key="6">
    <source>
        <dbReference type="ARBA" id="ARBA00023053"/>
    </source>
</evidence>
<evidence type="ECO:0000256" key="3">
    <source>
        <dbReference type="ARBA" id="ARBA00022475"/>
    </source>
</evidence>
<accession>A0ABT8KAA3</accession>
<keyword evidence="5 11" id="KW-1133">Transmembrane helix</keyword>
<feature type="region of interest" description="Disordered" evidence="10">
    <location>
        <begin position="489"/>
        <end position="523"/>
    </location>
</feature>
<keyword evidence="8 11" id="KW-0472">Membrane</keyword>
<dbReference type="InterPro" id="IPR006153">
    <property type="entry name" value="Cation/H_exchanger_TM"/>
</dbReference>
<comment type="caution">
    <text evidence="13">The sequence shown here is derived from an EMBL/GenBank/DDBJ whole genome shotgun (WGS) entry which is preliminary data.</text>
</comment>
<evidence type="ECO:0000256" key="9">
    <source>
        <dbReference type="ARBA" id="ARBA00023201"/>
    </source>
</evidence>
<feature type="compositionally biased region" description="Basic residues" evidence="10">
    <location>
        <begin position="510"/>
        <end position="523"/>
    </location>
</feature>
<feature type="domain" description="Cation/H+ exchanger transmembrane" evidence="12">
    <location>
        <begin position="14"/>
        <end position="328"/>
    </location>
</feature>
<feature type="transmembrane region" description="Helical" evidence="11">
    <location>
        <begin position="28"/>
        <end position="46"/>
    </location>
</feature>
<feature type="transmembrane region" description="Helical" evidence="11">
    <location>
        <begin position="230"/>
        <end position="250"/>
    </location>
</feature>
<keyword evidence="2" id="KW-0813">Transport</keyword>
<evidence type="ECO:0000256" key="4">
    <source>
        <dbReference type="ARBA" id="ARBA00022692"/>
    </source>
</evidence>
<dbReference type="PANTHER" id="PTHR10110">
    <property type="entry name" value="SODIUM/HYDROGEN EXCHANGER"/>
    <property type="match status" value="1"/>
</dbReference>
<keyword evidence="9" id="KW-0739">Sodium transport</keyword>
<gene>
    <name evidence="13" type="ORF">P5G50_08005</name>
</gene>
<dbReference type="RefSeq" id="WP_301211134.1">
    <property type="nucleotide sequence ID" value="NZ_JAROCF010000001.1"/>
</dbReference>
<feature type="transmembrane region" description="Helical" evidence="11">
    <location>
        <begin position="81"/>
        <end position="107"/>
    </location>
</feature>
<organism evidence="13 14">
    <name type="scientific">Leifsonia williamsii</name>
    <dbReference type="NCBI Taxonomy" id="3035919"/>
    <lineage>
        <taxon>Bacteria</taxon>
        <taxon>Bacillati</taxon>
        <taxon>Actinomycetota</taxon>
        <taxon>Actinomycetes</taxon>
        <taxon>Micrococcales</taxon>
        <taxon>Microbacteriaceae</taxon>
        <taxon>Leifsonia</taxon>
    </lineage>
</organism>
<feature type="region of interest" description="Disordered" evidence="10">
    <location>
        <begin position="337"/>
        <end position="356"/>
    </location>
</feature>
<feature type="transmembrane region" description="Helical" evidence="11">
    <location>
        <begin position="586"/>
        <end position="610"/>
    </location>
</feature>
<feature type="region of interest" description="Disordered" evidence="10">
    <location>
        <begin position="381"/>
        <end position="409"/>
    </location>
</feature>
<comment type="subcellular location">
    <subcellularLocation>
        <location evidence="1">Cell membrane</location>
        <topology evidence="1">Multi-pass membrane protein</topology>
    </subcellularLocation>
</comment>
<dbReference type="Gene3D" id="6.10.140.1330">
    <property type="match status" value="1"/>
</dbReference>
<evidence type="ECO:0000256" key="1">
    <source>
        <dbReference type="ARBA" id="ARBA00004651"/>
    </source>
</evidence>
<feature type="transmembrane region" description="Helical" evidence="11">
    <location>
        <begin position="302"/>
        <end position="329"/>
    </location>
</feature>
<evidence type="ECO:0000313" key="14">
    <source>
        <dbReference type="Proteomes" id="UP001174208"/>
    </source>
</evidence>
<keyword evidence="7" id="KW-0406">Ion transport</keyword>
<evidence type="ECO:0000256" key="2">
    <source>
        <dbReference type="ARBA" id="ARBA00022448"/>
    </source>
</evidence>
<proteinExistence type="predicted"/>